<comment type="caution">
    <text evidence="2">The sequence shown here is derived from an EMBL/GenBank/DDBJ whole genome shotgun (WGS) entry which is preliminary data.</text>
</comment>
<evidence type="ECO:0000256" key="1">
    <source>
        <dbReference type="SAM" id="SignalP"/>
    </source>
</evidence>
<keyword evidence="1" id="KW-0732">Signal</keyword>
<organism evidence="2 3">
    <name type="scientific">Phaeovibrio sulfidiphilus</name>
    <dbReference type="NCBI Taxonomy" id="1220600"/>
    <lineage>
        <taxon>Bacteria</taxon>
        <taxon>Pseudomonadati</taxon>
        <taxon>Pseudomonadota</taxon>
        <taxon>Alphaproteobacteria</taxon>
        <taxon>Rhodospirillales</taxon>
        <taxon>Rhodospirillaceae</taxon>
        <taxon>Phaeovibrio</taxon>
    </lineage>
</organism>
<gene>
    <name evidence="2" type="ORF">IHV25_04480</name>
</gene>
<dbReference type="RefSeq" id="WP_192533901.1">
    <property type="nucleotide sequence ID" value="NZ_JACZHT010000002.1"/>
</dbReference>
<sequence>MIHPTIRRNRLLGAVLGAIALLASTAFAPATASAADYSLNMGSFGQAGKPWDASTVVLNGEFWRPFERESVKHYLWGKRPDRTTWETSFYSAPKGSGNTAATFSDAYSFSLKTAASMAFSLRLWENSTRDFTDGLLSVKLEGPNGFLRTSDVSTAERFSTLWANLEAGNYVLRISGAYTPEINPERGKFHIGYVSGMTFSEPLGDVPLPGALVLLGTALAGAGITARRTAKAAKAEA</sequence>
<dbReference type="PROSITE" id="PS51318">
    <property type="entry name" value="TAT"/>
    <property type="match status" value="1"/>
</dbReference>
<feature type="chain" id="PRO_5035235554" description="PEP-CTERM protein-sorting domain-containing protein" evidence="1">
    <location>
        <begin position="29"/>
        <end position="237"/>
    </location>
</feature>
<proteinExistence type="predicted"/>
<reference evidence="2" key="1">
    <citation type="submission" date="2020-10" db="EMBL/GenBank/DDBJ databases">
        <title>Genome sequence of the unusual species of purple photosynthetic bacteria, Phaeovibrio sulfidiphilus DSM 23193, type strain.</title>
        <authorList>
            <person name="Kyndt J.A."/>
            <person name="Meyer T.E."/>
        </authorList>
    </citation>
    <scope>NUCLEOTIDE SEQUENCE</scope>
    <source>
        <strain evidence="2">DSM 23193</strain>
    </source>
</reference>
<name>A0A8J7CPD1_9PROT</name>
<evidence type="ECO:0000313" key="3">
    <source>
        <dbReference type="Proteomes" id="UP000631034"/>
    </source>
</evidence>
<evidence type="ECO:0008006" key="4">
    <source>
        <dbReference type="Google" id="ProtNLM"/>
    </source>
</evidence>
<dbReference type="EMBL" id="JACZHT010000002">
    <property type="protein sequence ID" value="MBE1236902.1"/>
    <property type="molecule type" value="Genomic_DNA"/>
</dbReference>
<dbReference type="InterPro" id="IPR006311">
    <property type="entry name" value="TAT_signal"/>
</dbReference>
<evidence type="ECO:0000313" key="2">
    <source>
        <dbReference type="EMBL" id="MBE1236902.1"/>
    </source>
</evidence>
<accession>A0A8J7CPD1</accession>
<feature type="signal peptide" evidence="1">
    <location>
        <begin position="1"/>
        <end position="28"/>
    </location>
</feature>
<dbReference type="AlphaFoldDB" id="A0A8J7CPD1"/>
<keyword evidence="3" id="KW-1185">Reference proteome</keyword>
<protein>
    <recommendedName>
        <fullName evidence="4">PEP-CTERM protein-sorting domain-containing protein</fullName>
    </recommendedName>
</protein>
<dbReference type="Proteomes" id="UP000631034">
    <property type="component" value="Unassembled WGS sequence"/>
</dbReference>